<evidence type="ECO:0000256" key="2">
    <source>
        <dbReference type="ARBA" id="ARBA00022692"/>
    </source>
</evidence>
<dbReference type="OrthoDB" id="7272111at2"/>
<dbReference type="EMBL" id="QNRK01000020">
    <property type="protein sequence ID" value="RBP09902.1"/>
    <property type="molecule type" value="Genomic_DNA"/>
</dbReference>
<dbReference type="InterPro" id="IPR032808">
    <property type="entry name" value="DoxX"/>
</dbReference>
<dbReference type="RefSeq" id="WP_113890644.1">
    <property type="nucleotide sequence ID" value="NZ_QNRK01000020.1"/>
</dbReference>
<organism evidence="6 7">
    <name type="scientific">Roseiarcus fermentans</name>
    <dbReference type="NCBI Taxonomy" id="1473586"/>
    <lineage>
        <taxon>Bacteria</taxon>
        <taxon>Pseudomonadati</taxon>
        <taxon>Pseudomonadota</taxon>
        <taxon>Alphaproteobacteria</taxon>
        <taxon>Hyphomicrobiales</taxon>
        <taxon>Roseiarcaceae</taxon>
        <taxon>Roseiarcus</taxon>
    </lineage>
</organism>
<evidence type="ECO:0000256" key="5">
    <source>
        <dbReference type="SAM" id="Phobius"/>
    </source>
</evidence>
<comment type="caution">
    <text evidence="6">The sequence shown here is derived from an EMBL/GenBank/DDBJ whole genome shotgun (WGS) entry which is preliminary data.</text>
</comment>
<dbReference type="GO" id="GO:0016020">
    <property type="term" value="C:membrane"/>
    <property type="evidence" value="ECO:0007669"/>
    <property type="project" value="UniProtKB-SubCell"/>
</dbReference>
<dbReference type="AlphaFoldDB" id="A0A366F5H7"/>
<comment type="subcellular location">
    <subcellularLocation>
        <location evidence="1">Membrane</location>
        <topology evidence="1">Multi-pass membrane protein</topology>
    </subcellularLocation>
</comment>
<feature type="transmembrane region" description="Helical" evidence="5">
    <location>
        <begin position="118"/>
        <end position="140"/>
    </location>
</feature>
<proteinExistence type="predicted"/>
<protein>
    <submittedName>
        <fullName evidence="6">Putative oxidoreductase</fullName>
    </submittedName>
</protein>
<feature type="transmembrane region" description="Helical" evidence="5">
    <location>
        <begin position="6"/>
        <end position="25"/>
    </location>
</feature>
<feature type="transmembrane region" description="Helical" evidence="5">
    <location>
        <begin position="46"/>
        <end position="67"/>
    </location>
</feature>
<sequence>MTTAAIVALVVRYGLVLLFLPFSALDKIFGFDHAVKQAQSMFKPRPIAVAMILIGLFVEVVCTLGVVTGVADRACAFVIAGYCAATAILYKQFWAQGDFCSDPDGKGRTLLWDFLKNLSLGAGLLLIVVGTDGTGLAAFLHAPFASSRPYGVPHDRSIG</sequence>
<keyword evidence="4 5" id="KW-0472">Membrane</keyword>
<evidence type="ECO:0000313" key="6">
    <source>
        <dbReference type="EMBL" id="RBP09902.1"/>
    </source>
</evidence>
<evidence type="ECO:0000313" key="7">
    <source>
        <dbReference type="Proteomes" id="UP000253529"/>
    </source>
</evidence>
<evidence type="ECO:0000256" key="1">
    <source>
        <dbReference type="ARBA" id="ARBA00004141"/>
    </source>
</evidence>
<dbReference type="Proteomes" id="UP000253529">
    <property type="component" value="Unassembled WGS sequence"/>
</dbReference>
<keyword evidence="2 5" id="KW-0812">Transmembrane</keyword>
<keyword evidence="3 5" id="KW-1133">Transmembrane helix</keyword>
<gene>
    <name evidence="6" type="ORF">DFR50_120102</name>
</gene>
<reference evidence="6 7" key="1">
    <citation type="submission" date="2018-06" db="EMBL/GenBank/DDBJ databases">
        <title>Genomic Encyclopedia of Type Strains, Phase IV (KMG-IV): sequencing the most valuable type-strain genomes for metagenomic binning, comparative biology and taxonomic classification.</title>
        <authorList>
            <person name="Goeker M."/>
        </authorList>
    </citation>
    <scope>NUCLEOTIDE SEQUENCE [LARGE SCALE GENOMIC DNA]</scope>
    <source>
        <strain evidence="6 7">DSM 24875</strain>
    </source>
</reference>
<evidence type="ECO:0000256" key="3">
    <source>
        <dbReference type="ARBA" id="ARBA00022989"/>
    </source>
</evidence>
<evidence type="ECO:0000256" key="4">
    <source>
        <dbReference type="ARBA" id="ARBA00023136"/>
    </source>
</evidence>
<keyword evidence="7" id="KW-1185">Reference proteome</keyword>
<name>A0A366F5H7_9HYPH</name>
<accession>A0A366F5H7</accession>
<dbReference type="Pfam" id="PF07681">
    <property type="entry name" value="DoxX"/>
    <property type="match status" value="1"/>
</dbReference>